<name>A0A6C0AE73_9ZZZZ</name>
<organism evidence="1">
    <name type="scientific">viral metagenome</name>
    <dbReference type="NCBI Taxonomy" id="1070528"/>
    <lineage>
        <taxon>unclassified sequences</taxon>
        <taxon>metagenomes</taxon>
        <taxon>organismal metagenomes</taxon>
    </lineage>
</organism>
<protein>
    <submittedName>
        <fullName evidence="1">Uncharacterized protein</fullName>
    </submittedName>
</protein>
<reference evidence="1" key="1">
    <citation type="journal article" date="2020" name="Nature">
        <title>Giant virus diversity and host interactions through global metagenomics.</title>
        <authorList>
            <person name="Schulz F."/>
            <person name="Roux S."/>
            <person name="Paez-Espino D."/>
            <person name="Jungbluth S."/>
            <person name="Walsh D.A."/>
            <person name="Denef V.J."/>
            <person name="McMahon K.D."/>
            <person name="Konstantinidis K.T."/>
            <person name="Eloe-Fadrosh E.A."/>
            <person name="Kyrpides N.C."/>
            <person name="Woyke T."/>
        </authorList>
    </citation>
    <scope>NUCLEOTIDE SEQUENCE</scope>
    <source>
        <strain evidence="1">GVMAG-S-1021933-23</strain>
    </source>
</reference>
<evidence type="ECO:0000313" key="1">
    <source>
        <dbReference type="EMBL" id="QHS77811.1"/>
    </source>
</evidence>
<sequence>METFLDFEIEMSKILYKYYYLCFSENINKNNLDFINEIVVGDGEFFRDVIFEEIFNKIRDKENYIDNYTDSIFAYSDKEEKKN</sequence>
<accession>A0A6C0AE73</accession>
<proteinExistence type="predicted"/>
<dbReference type="EMBL" id="MN740593">
    <property type="protein sequence ID" value="QHS77811.1"/>
    <property type="molecule type" value="Genomic_DNA"/>
</dbReference>
<dbReference type="AlphaFoldDB" id="A0A6C0AE73"/>